<organism evidence="3">
    <name type="scientific">uncultured organism CA37</name>
    <dbReference type="NCBI Taxonomy" id="941420"/>
    <lineage>
        <taxon>unclassified sequences</taxon>
        <taxon>environmental samples</taxon>
    </lineage>
</organism>
<gene>
    <name evidence="3" type="ORF">CA37-38</name>
</gene>
<dbReference type="InterPro" id="IPR036188">
    <property type="entry name" value="FAD/NAD-bd_sf"/>
</dbReference>
<dbReference type="PRINTS" id="PR00420">
    <property type="entry name" value="RNGMNOXGNASE"/>
</dbReference>
<keyword evidence="1" id="KW-0560">Oxidoreductase</keyword>
<dbReference type="PANTHER" id="PTHR43747:SF5">
    <property type="entry name" value="FAD-BINDING DOMAIN-CONTAINING PROTEIN"/>
    <property type="match status" value="1"/>
</dbReference>
<evidence type="ECO:0000256" key="1">
    <source>
        <dbReference type="ARBA" id="ARBA00023002"/>
    </source>
</evidence>
<reference evidence="3" key="1">
    <citation type="journal article" date="2010" name="J. Am. Chem. Soc.">
        <title>Tailoring enzyme-rich environmental DNA clones: a source of enzymes for generating libraries of unnatural natural products.</title>
        <authorList>
            <person name="Banik J.J."/>
            <person name="Craig J.W."/>
            <person name="Calle P.Y."/>
            <person name="Brady S.F."/>
        </authorList>
    </citation>
    <scope>NUCLEOTIDE SEQUENCE</scope>
</reference>
<dbReference type="AlphaFoldDB" id="E9L1I2"/>
<proteinExistence type="predicted"/>
<name>E9L1I2_9ZZZZ</name>
<dbReference type="SUPFAM" id="SSF51905">
    <property type="entry name" value="FAD/NAD(P)-binding domain"/>
    <property type="match status" value="1"/>
</dbReference>
<dbReference type="Gene3D" id="3.30.9.100">
    <property type="match status" value="1"/>
</dbReference>
<dbReference type="InterPro" id="IPR050816">
    <property type="entry name" value="Flavin-dep_Halogenase_NPB"/>
</dbReference>
<protein>
    <recommendedName>
        <fullName evidence="4">FAD-binding domain-containing protein</fullName>
    </recommendedName>
</protein>
<evidence type="ECO:0000313" key="3">
    <source>
        <dbReference type="EMBL" id="ADU56061.1"/>
    </source>
</evidence>
<dbReference type="EMBL" id="HM486074">
    <property type="protein sequence ID" value="ADU56061.1"/>
    <property type="molecule type" value="Genomic_DNA"/>
</dbReference>
<dbReference type="Pfam" id="PF04820">
    <property type="entry name" value="Trp_halogenase"/>
    <property type="match status" value="2"/>
</dbReference>
<keyword evidence="2" id="KW-0503">Monooxygenase</keyword>
<dbReference type="Gene3D" id="3.50.50.60">
    <property type="entry name" value="FAD/NAD(P)-binding domain"/>
    <property type="match status" value="1"/>
</dbReference>
<dbReference type="GO" id="GO:0004497">
    <property type="term" value="F:monooxygenase activity"/>
    <property type="evidence" value="ECO:0007669"/>
    <property type="project" value="UniProtKB-KW"/>
</dbReference>
<dbReference type="PANTHER" id="PTHR43747">
    <property type="entry name" value="FAD-BINDING PROTEIN"/>
    <property type="match status" value="1"/>
</dbReference>
<evidence type="ECO:0008006" key="4">
    <source>
        <dbReference type="Google" id="ProtNLM"/>
    </source>
</evidence>
<dbReference type="InterPro" id="IPR006905">
    <property type="entry name" value="Flavin_halogenase"/>
</dbReference>
<accession>E9L1I2</accession>
<sequence>MGTMPVEEFDVVVAGGGPAGLTVAPLVAMQGHRVLLLDDEAFPRYRIGESLLPSTVHGVCRMLGVSDELVQADFRVKRGGAFRWGARPEPWTFSFADSPRMAGPASFAYQVERARFDEILLNNARRKRVEVREGCSVTGVVEGDGRVTGLRYTDSDGGEREVRARFVVDASGSRSRLRSHVGGTRIYSEFFHSLALSGYFGRCRQPAPYSGNTLIVASDSGWFWYTPLTGGLTSVGAVVRRELTEKIQGDREKAYAALIATCPLISELLSAASRVTAGKYGKLRVSEHRSGHQTTFWRPGMILVGDAACSVDPVLSSGVHLATYSALLAARSINSVLADDMDEKTALTEFEARYRREYGTFHEFLVSFYDMNADEEAYFRHAKKVTNNEHTELESFADLVGGLSSGETASDGDDGPGVPLFPGGLVASPDGMKWLSYRPA</sequence>
<evidence type="ECO:0000256" key="2">
    <source>
        <dbReference type="ARBA" id="ARBA00023033"/>
    </source>
</evidence>